<dbReference type="InterPro" id="IPR011009">
    <property type="entry name" value="Kinase-like_dom_sf"/>
</dbReference>
<feature type="domain" description="Protein kinase" evidence="1">
    <location>
        <begin position="46"/>
        <end position="243"/>
    </location>
</feature>
<dbReference type="GO" id="GO:0005524">
    <property type="term" value="F:ATP binding"/>
    <property type="evidence" value="ECO:0007669"/>
    <property type="project" value="InterPro"/>
</dbReference>
<keyword evidence="5" id="KW-1185">Reference proteome</keyword>
<dbReference type="PROSITE" id="PS50011">
    <property type="entry name" value="PROTEIN_KINASE_DOM"/>
    <property type="match status" value="1"/>
</dbReference>
<evidence type="ECO:0000313" key="4">
    <source>
        <dbReference type="EMBL" id="CAL4791818.1"/>
    </source>
</evidence>
<sequence length="243" mass="27587">MAKQIPFLLPCGCFGASKPKQRTWKAQARSNTLTYKMLEHVIEAAAAHIECWNPDEFTTVCSLQEPNQSRASVDFVKHQSKSLAVKRMPNRWIKSRASEFDESNPKSSEKPWIEIGLLRYLNALGFPHVCDLFGIFRDEEYTYVATSLASEGDLFHWVEQLSLAPGLDRERMIRPMMGQLFSAVQKLHDLGIAHRDISLENTLLTTNSEGGIQLQLIDFGMATLSRRCTEVRGKKAYQAPEMH</sequence>
<accession>A0A9P1D7L4</accession>
<protein>
    <submittedName>
        <fullName evidence="4">Calcium-dependent protein kinase 1</fullName>
    </submittedName>
</protein>
<dbReference type="EMBL" id="CAMXCT010003446">
    <property type="protein sequence ID" value="CAI4004506.1"/>
    <property type="molecule type" value="Genomic_DNA"/>
</dbReference>
<dbReference type="EMBL" id="CAMXCT030003446">
    <property type="protein sequence ID" value="CAL4791818.1"/>
    <property type="molecule type" value="Genomic_DNA"/>
</dbReference>
<dbReference type="Proteomes" id="UP001152797">
    <property type="component" value="Unassembled WGS sequence"/>
</dbReference>
<dbReference type="GO" id="GO:0004674">
    <property type="term" value="F:protein serine/threonine kinase activity"/>
    <property type="evidence" value="ECO:0007669"/>
    <property type="project" value="TreeGrafter"/>
</dbReference>
<gene>
    <name evidence="2" type="ORF">C1SCF055_LOCUS30288</name>
</gene>
<keyword evidence="4" id="KW-0808">Transferase</keyword>
<evidence type="ECO:0000313" key="5">
    <source>
        <dbReference type="Proteomes" id="UP001152797"/>
    </source>
</evidence>
<name>A0A9P1D7L4_9DINO</name>
<dbReference type="OrthoDB" id="4062651at2759"/>
<dbReference type="SUPFAM" id="SSF56112">
    <property type="entry name" value="Protein kinase-like (PK-like)"/>
    <property type="match status" value="1"/>
</dbReference>
<reference evidence="3" key="2">
    <citation type="submission" date="2024-04" db="EMBL/GenBank/DDBJ databases">
        <authorList>
            <person name="Chen Y."/>
            <person name="Shah S."/>
            <person name="Dougan E. K."/>
            <person name="Thang M."/>
            <person name="Chan C."/>
        </authorList>
    </citation>
    <scope>NUCLEOTIDE SEQUENCE [LARGE SCALE GENOMIC DNA]</scope>
</reference>
<evidence type="ECO:0000313" key="2">
    <source>
        <dbReference type="EMBL" id="CAI4004506.1"/>
    </source>
</evidence>
<organism evidence="2">
    <name type="scientific">Cladocopium goreaui</name>
    <dbReference type="NCBI Taxonomy" id="2562237"/>
    <lineage>
        <taxon>Eukaryota</taxon>
        <taxon>Sar</taxon>
        <taxon>Alveolata</taxon>
        <taxon>Dinophyceae</taxon>
        <taxon>Suessiales</taxon>
        <taxon>Symbiodiniaceae</taxon>
        <taxon>Cladocopium</taxon>
    </lineage>
</organism>
<comment type="caution">
    <text evidence="2">The sequence shown here is derived from an EMBL/GenBank/DDBJ whole genome shotgun (WGS) entry which is preliminary data.</text>
</comment>
<evidence type="ECO:0000259" key="1">
    <source>
        <dbReference type="PROSITE" id="PS50011"/>
    </source>
</evidence>
<dbReference type="InterPro" id="IPR000719">
    <property type="entry name" value="Prot_kinase_dom"/>
</dbReference>
<reference evidence="2" key="1">
    <citation type="submission" date="2022-10" db="EMBL/GenBank/DDBJ databases">
        <authorList>
            <person name="Chen Y."/>
            <person name="Dougan E. K."/>
            <person name="Chan C."/>
            <person name="Rhodes N."/>
            <person name="Thang M."/>
        </authorList>
    </citation>
    <scope>NUCLEOTIDE SEQUENCE</scope>
</reference>
<dbReference type="Pfam" id="PF00069">
    <property type="entry name" value="Pkinase"/>
    <property type="match status" value="1"/>
</dbReference>
<dbReference type="GO" id="GO:0005634">
    <property type="term" value="C:nucleus"/>
    <property type="evidence" value="ECO:0007669"/>
    <property type="project" value="TreeGrafter"/>
</dbReference>
<dbReference type="GO" id="GO:0044773">
    <property type="term" value="P:mitotic DNA damage checkpoint signaling"/>
    <property type="evidence" value="ECO:0007669"/>
    <property type="project" value="TreeGrafter"/>
</dbReference>
<dbReference type="PANTHER" id="PTHR44167">
    <property type="entry name" value="OVARIAN-SPECIFIC SERINE/THREONINE-PROTEIN KINASE LOK-RELATED"/>
    <property type="match status" value="1"/>
</dbReference>
<dbReference type="PANTHER" id="PTHR44167:SF30">
    <property type="entry name" value="PHOSPHORYLASE KINASE"/>
    <property type="match status" value="1"/>
</dbReference>
<dbReference type="AlphaFoldDB" id="A0A9P1D7L4"/>
<evidence type="ECO:0000313" key="3">
    <source>
        <dbReference type="EMBL" id="CAL1157881.1"/>
    </source>
</evidence>
<dbReference type="SMART" id="SM00220">
    <property type="entry name" value="S_TKc"/>
    <property type="match status" value="1"/>
</dbReference>
<keyword evidence="4" id="KW-0418">Kinase</keyword>
<proteinExistence type="predicted"/>
<dbReference type="Gene3D" id="1.10.510.10">
    <property type="entry name" value="Transferase(Phosphotransferase) domain 1"/>
    <property type="match status" value="1"/>
</dbReference>
<dbReference type="EMBL" id="CAMXCT020003446">
    <property type="protein sequence ID" value="CAL1157881.1"/>
    <property type="molecule type" value="Genomic_DNA"/>
</dbReference>